<dbReference type="EMBL" id="CAJJDM010000082">
    <property type="protein sequence ID" value="CAD8087638.1"/>
    <property type="molecule type" value="Genomic_DNA"/>
</dbReference>
<proteinExistence type="predicted"/>
<gene>
    <name evidence="1" type="ORF">PPRIM_AZ9-3.1.T0790036</name>
</gene>
<name>A0A8S1N4C6_PARPR</name>
<evidence type="ECO:0000313" key="1">
    <source>
        <dbReference type="EMBL" id="CAD8087638.1"/>
    </source>
</evidence>
<evidence type="ECO:0000313" key="2">
    <source>
        <dbReference type="Proteomes" id="UP000688137"/>
    </source>
</evidence>
<dbReference type="Proteomes" id="UP000688137">
    <property type="component" value="Unassembled WGS sequence"/>
</dbReference>
<dbReference type="AlphaFoldDB" id="A0A8S1N4C6"/>
<organism evidence="1 2">
    <name type="scientific">Paramecium primaurelia</name>
    <dbReference type="NCBI Taxonomy" id="5886"/>
    <lineage>
        <taxon>Eukaryota</taxon>
        <taxon>Sar</taxon>
        <taxon>Alveolata</taxon>
        <taxon>Ciliophora</taxon>
        <taxon>Intramacronucleata</taxon>
        <taxon>Oligohymenophorea</taxon>
        <taxon>Peniculida</taxon>
        <taxon>Parameciidae</taxon>
        <taxon>Paramecium</taxon>
    </lineage>
</organism>
<reference evidence="1" key="1">
    <citation type="submission" date="2021-01" db="EMBL/GenBank/DDBJ databases">
        <authorList>
            <consortium name="Genoscope - CEA"/>
            <person name="William W."/>
        </authorList>
    </citation>
    <scope>NUCLEOTIDE SEQUENCE</scope>
</reference>
<comment type="caution">
    <text evidence="1">The sequence shown here is derived from an EMBL/GenBank/DDBJ whole genome shotgun (WGS) entry which is preliminary data.</text>
</comment>
<accession>A0A8S1N4C6</accession>
<keyword evidence="2" id="KW-1185">Reference proteome</keyword>
<protein>
    <submittedName>
        <fullName evidence="1">Uncharacterized protein</fullName>
    </submittedName>
</protein>
<sequence>MLTSDIYILFYRFMRPSILFQLYQIQNNHIFKTLDKNKGPNLLYD</sequence>